<dbReference type="InParanoid" id="G8Y949"/>
<dbReference type="Proteomes" id="UP000005222">
    <property type="component" value="Chromosome K"/>
</dbReference>
<dbReference type="eggNOG" id="ENOG502RQEE">
    <property type="taxonomic scope" value="Eukaryota"/>
</dbReference>
<evidence type="ECO:0000313" key="5">
    <source>
        <dbReference type="Proteomes" id="UP000005222"/>
    </source>
</evidence>
<name>G8Y949_PICSO</name>
<keyword evidence="2" id="KW-0472">Membrane</keyword>
<protein>
    <submittedName>
        <fullName evidence="3">Piso0_004560 protein</fullName>
    </submittedName>
</protein>
<dbReference type="EMBL" id="FO082049">
    <property type="protein sequence ID" value="CCE83963.1"/>
    <property type="molecule type" value="Genomic_DNA"/>
</dbReference>
<dbReference type="EMBL" id="FO082048">
    <property type="protein sequence ID" value="CCE84994.1"/>
    <property type="molecule type" value="Genomic_DNA"/>
</dbReference>
<reference evidence="5" key="2">
    <citation type="journal article" date="2012" name="G3 (Bethesda)">
        <title>Pichia sorbitophila, an interspecies yeast hybrid reveals early steps of genome resolution following polyploidization.</title>
        <authorList>
            <person name="Leh Louis V."/>
            <person name="Despons L."/>
            <person name="Friedrich A."/>
            <person name="Martin T."/>
            <person name="Durrens P."/>
            <person name="Casaregola S."/>
            <person name="Neuveglise C."/>
            <person name="Fairhead C."/>
            <person name="Marck C."/>
            <person name="Cruz J.A."/>
            <person name="Straub M.L."/>
            <person name="Kugler V."/>
            <person name="Sacerdot C."/>
            <person name="Uzunov Z."/>
            <person name="Thierry A."/>
            <person name="Weiss S."/>
            <person name="Bleykasten C."/>
            <person name="De Montigny J."/>
            <person name="Jacques N."/>
            <person name="Jung P."/>
            <person name="Lemaire M."/>
            <person name="Mallet S."/>
            <person name="Morel G."/>
            <person name="Richard G.F."/>
            <person name="Sarkar A."/>
            <person name="Savel G."/>
            <person name="Schacherer J."/>
            <person name="Seret M.L."/>
            <person name="Talla E."/>
            <person name="Samson G."/>
            <person name="Jubin C."/>
            <person name="Poulain J."/>
            <person name="Vacherie B."/>
            <person name="Barbe V."/>
            <person name="Pelletier E."/>
            <person name="Sherman D.J."/>
            <person name="Westhof E."/>
            <person name="Weissenbach J."/>
            <person name="Baret P.V."/>
            <person name="Wincker P."/>
            <person name="Gaillardin C."/>
            <person name="Dujon B."/>
            <person name="Souciet J.L."/>
        </authorList>
    </citation>
    <scope>NUCLEOTIDE SEQUENCE [LARGE SCALE GENOMIC DNA]</scope>
    <source>
        <strain evidence="5">ATCC MYA-4447 / BCRC 22081 / CBS 7064 / NBRC 10061 / NRRL Y-12695</strain>
    </source>
</reference>
<reference evidence="3" key="1">
    <citation type="submission" date="2011-10" db="EMBL/GenBank/DDBJ databases">
        <authorList>
            <person name="Genoscope - CEA"/>
        </authorList>
    </citation>
    <scope>NUCLEOTIDE SEQUENCE</scope>
</reference>
<keyword evidence="2" id="KW-0812">Transmembrane</keyword>
<dbReference type="AlphaFoldDB" id="G8Y949"/>
<accession>G8Y949</accession>
<feature type="compositionally biased region" description="Polar residues" evidence="1">
    <location>
        <begin position="58"/>
        <end position="68"/>
    </location>
</feature>
<feature type="compositionally biased region" description="Basic and acidic residues" evidence="1">
    <location>
        <begin position="23"/>
        <end position="36"/>
    </location>
</feature>
<feature type="region of interest" description="Disordered" evidence="1">
    <location>
        <begin position="1"/>
        <end position="105"/>
    </location>
</feature>
<evidence type="ECO:0000313" key="3">
    <source>
        <dbReference type="EMBL" id="CCE83963.1"/>
    </source>
</evidence>
<proteinExistence type="predicted"/>
<evidence type="ECO:0000256" key="1">
    <source>
        <dbReference type="SAM" id="MobiDB-lite"/>
    </source>
</evidence>
<feature type="compositionally biased region" description="Polar residues" evidence="1">
    <location>
        <begin position="1"/>
        <end position="13"/>
    </location>
</feature>
<dbReference type="OrthoDB" id="4025722at2759"/>
<feature type="compositionally biased region" description="Basic and acidic residues" evidence="1">
    <location>
        <begin position="74"/>
        <end position="91"/>
    </location>
</feature>
<dbReference type="Proteomes" id="UP000005222">
    <property type="component" value="Chromosome L"/>
</dbReference>
<evidence type="ECO:0000313" key="4">
    <source>
        <dbReference type="EMBL" id="CCE84994.1"/>
    </source>
</evidence>
<dbReference type="HOGENOM" id="CLU_1815726_0_0_1"/>
<sequence>MSMNDNNGGSKQPFQPPTVQIVEFERVGPMETEFKRPPGAARTRSTSSVSKGKRNHSESITSLGSTGSVEDDDTKYFPKVPEESEMSEKHAYMKPYGPGPKSKHMDDVDLERQIILTAGGRRENVNGFLCKLLILVLAVMGCAVLVFYAL</sequence>
<feature type="transmembrane region" description="Helical" evidence="2">
    <location>
        <begin position="128"/>
        <end position="149"/>
    </location>
</feature>
<evidence type="ECO:0000256" key="2">
    <source>
        <dbReference type="SAM" id="Phobius"/>
    </source>
</evidence>
<organism evidence="3 5">
    <name type="scientific">Pichia sorbitophila (strain ATCC MYA-4447 / BCRC 22081 / CBS 7064 / NBRC 10061 / NRRL Y-12695)</name>
    <name type="common">Hybrid yeast</name>
    <dbReference type="NCBI Taxonomy" id="559304"/>
    <lineage>
        <taxon>Eukaryota</taxon>
        <taxon>Fungi</taxon>
        <taxon>Dikarya</taxon>
        <taxon>Ascomycota</taxon>
        <taxon>Saccharomycotina</taxon>
        <taxon>Pichiomycetes</taxon>
        <taxon>Debaryomycetaceae</taxon>
        <taxon>Millerozyma</taxon>
    </lineage>
</organism>
<keyword evidence="5" id="KW-1185">Reference proteome</keyword>
<keyword evidence="2" id="KW-1133">Transmembrane helix</keyword>
<gene>
    <name evidence="3" type="primary">Piso0_004560</name>
    <name evidence="3" type="ORF">GNLVRS01_PISO0K19568g</name>
    <name evidence="4" type="ORF">GNLVRS01_PISO0L19569g</name>
</gene>